<dbReference type="SUPFAM" id="SSF55811">
    <property type="entry name" value="Nudix"/>
    <property type="match status" value="1"/>
</dbReference>
<dbReference type="InterPro" id="IPR000086">
    <property type="entry name" value="NUDIX_hydrolase_dom"/>
</dbReference>
<dbReference type="AlphaFoldDB" id="A0AAW7M985"/>
<evidence type="ECO:0000256" key="1">
    <source>
        <dbReference type="ARBA" id="ARBA00005582"/>
    </source>
</evidence>
<proteinExistence type="inferred from homology"/>
<evidence type="ECO:0000313" key="7">
    <source>
        <dbReference type="EMBL" id="MDN4487731.1"/>
    </source>
</evidence>
<feature type="region of interest" description="Disordered" evidence="4">
    <location>
        <begin position="1"/>
        <end position="27"/>
    </location>
</feature>
<evidence type="ECO:0000259" key="5">
    <source>
        <dbReference type="PROSITE" id="PS51462"/>
    </source>
</evidence>
<reference evidence="6 9" key="2">
    <citation type="submission" date="2023-06" db="EMBL/GenBank/DDBJ databases">
        <title>SYSU T0a273.</title>
        <authorList>
            <person name="Gao L."/>
            <person name="Fang B.-Z."/>
            <person name="Li W.-J."/>
        </authorList>
    </citation>
    <scope>NUCLEOTIDE SEQUENCE [LARGE SCALE GENOMIC DNA]</scope>
    <source>
        <strain evidence="6 9">SYSU T0a273</strain>
    </source>
</reference>
<dbReference type="EMBL" id="JAUHQB010000004">
    <property type="protein sequence ID" value="MDN4483461.1"/>
    <property type="molecule type" value="Genomic_DNA"/>
</dbReference>
<dbReference type="EMBL" id="JAUHPX010000003">
    <property type="protein sequence ID" value="MDN4487731.1"/>
    <property type="molecule type" value="Genomic_DNA"/>
</dbReference>
<gene>
    <name evidence="6" type="ORF">QQ002_07930</name>
    <name evidence="7" type="ORF">QQX10_06070</name>
</gene>
<dbReference type="EC" id="3.6.-.-" evidence="7"/>
<comment type="caution">
    <text evidence="7">The sequence shown here is derived from an EMBL/GenBank/DDBJ whole genome shotgun (WGS) entry which is preliminary data.</text>
</comment>
<dbReference type="RefSeq" id="WP_301119066.1">
    <property type="nucleotide sequence ID" value="NZ_JAUHPX010000003.1"/>
</dbReference>
<dbReference type="PANTHER" id="PTHR43736:SF1">
    <property type="entry name" value="DIHYDRONEOPTERIN TRIPHOSPHATE DIPHOSPHATASE"/>
    <property type="match status" value="1"/>
</dbReference>
<evidence type="ECO:0000313" key="6">
    <source>
        <dbReference type="EMBL" id="MDN4483461.1"/>
    </source>
</evidence>
<dbReference type="PANTHER" id="PTHR43736">
    <property type="entry name" value="ADP-RIBOSE PYROPHOSPHATASE"/>
    <property type="match status" value="1"/>
</dbReference>
<dbReference type="Proteomes" id="UP001172737">
    <property type="component" value="Unassembled WGS sequence"/>
</dbReference>
<reference evidence="7" key="1">
    <citation type="submission" date="2023-06" db="EMBL/GenBank/DDBJ databases">
        <title>Sysu t00039.</title>
        <authorList>
            <person name="Gao L."/>
            <person name="Fang B.-Z."/>
            <person name="Li W.-J."/>
        </authorList>
    </citation>
    <scope>NUCLEOTIDE SEQUENCE</scope>
    <source>
        <strain evidence="7">SYSU T00039</strain>
    </source>
</reference>
<name>A0AAW7M985_9MICO</name>
<dbReference type="InterPro" id="IPR015797">
    <property type="entry name" value="NUDIX_hydrolase-like_dom_sf"/>
</dbReference>
<feature type="compositionally biased region" description="Pro residues" evidence="4">
    <location>
        <begin position="1"/>
        <end position="16"/>
    </location>
</feature>
<evidence type="ECO:0000313" key="9">
    <source>
        <dbReference type="Proteomes" id="UP001172756"/>
    </source>
</evidence>
<dbReference type="Gene3D" id="3.90.79.10">
    <property type="entry name" value="Nucleoside Triphosphate Pyrophosphohydrolase"/>
    <property type="match status" value="1"/>
</dbReference>
<dbReference type="Pfam" id="PF00293">
    <property type="entry name" value="NUDIX"/>
    <property type="match status" value="1"/>
</dbReference>
<sequence>MPVPSAPRPGSVPLPPAGASLRQRRDSVAHRAPHLPVSNETSAGGIAVRVEDGVAYAACIGRRNRAGRLEWCLPKGHIEEGETPEIAAVREVAEETGIDAEIIQPLGIIDYWFTGDDRRVHKVVHHYLLEAKGGIITTENDPDHEAEVARWIPVSTLAQELAYPNERKMATAAARLLAITP</sequence>
<feature type="domain" description="Nudix hydrolase" evidence="5">
    <location>
        <begin position="39"/>
        <end position="175"/>
    </location>
</feature>
<keyword evidence="8" id="KW-1185">Reference proteome</keyword>
<dbReference type="CDD" id="cd03673">
    <property type="entry name" value="NUDIX_Ap6A_hydrolase"/>
    <property type="match status" value="1"/>
</dbReference>
<dbReference type="Proteomes" id="UP001172756">
    <property type="component" value="Unassembled WGS sequence"/>
</dbReference>
<dbReference type="PROSITE" id="PS51462">
    <property type="entry name" value="NUDIX"/>
    <property type="match status" value="1"/>
</dbReference>
<keyword evidence="2 3" id="KW-0378">Hydrolase</keyword>
<dbReference type="InterPro" id="IPR020084">
    <property type="entry name" value="NUDIX_hydrolase_CS"/>
</dbReference>
<organism evidence="7 8">
    <name type="scientific">Demequina lignilytica</name>
    <dbReference type="NCBI Taxonomy" id="3051663"/>
    <lineage>
        <taxon>Bacteria</taxon>
        <taxon>Bacillati</taxon>
        <taxon>Actinomycetota</taxon>
        <taxon>Actinomycetes</taxon>
        <taxon>Micrococcales</taxon>
        <taxon>Demequinaceae</taxon>
        <taxon>Demequina</taxon>
    </lineage>
</organism>
<accession>A0AAW7M985</accession>
<dbReference type="InterPro" id="IPR020476">
    <property type="entry name" value="Nudix_hydrolase"/>
</dbReference>
<evidence type="ECO:0000256" key="3">
    <source>
        <dbReference type="RuleBase" id="RU003476"/>
    </source>
</evidence>
<evidence type="ECO:0000256" key="2">
    <source>
        <dbReference type="ARBA" id="ARBA00022801"/>
    </source>
</evidence>
<evidence type="ECO:0000256" key="4">
    <source>
        <dbReference type="SAM" id="MobiDB-lite"/>
    </source>
</evidence>
<protein>
    <submittedName>
        <fullName evidence="7">NUDIX hydrolase</fullName>
        <ecNumber evidence="7">3.6.-.-</ecNumber>
    </submittedName>
</protein>
<evidence type="ECO:0000313" key="8">
    <source>
        <dbReference type="Proteomes" id="UP001172737"/>
    </source>
</evidence>
<dbReference type="PROSITE" id="PS00893">
    <property type="entry name" value="NUDIX_BOX"/>
    <property type="match status" value="1"/>
</dbReference>
<dbReference type="PRINTS" id="PR00502">
    <property type="entry name" value="NUDIXFAMILY"/>
</dbReference>
<comment type="similarity">
    <text evidence="1 3">Belongs to the Nudix hydrolase family.</text>
</comment>
<dbReference type="GO" id="GO:0016787">
    <property type="term" value="F:hydrolase activity"/>
    <property type="evidence" value="ECO:0007669"/>
    <property type="project" value="UniProtKB-KW"/>
</dbReference>